<evidence type="ECO:0000313" key="3">
    <source>
        <dbReference type="EMBL" id="VCU69833.1"/>
    </source>
</evidence>
<organism evidence="3 4">
    <name type="scientific">Pigmentiphaga humi</name>
    <dbReference type="NCBI Taxonomy" id="2478468"/>
    <lineage>
        <taxon>Bacteria</taxon>
        <taxon>Pseudomonadati</taxon>
        <taxon>Pseudomonadota</taxon>
        <taxon>Betaproteobacteria</taxon>
        <taxon>Burkholderiales</taxon>
        <taxon>Alcaligenaceae</taxon>
        <taxon>Pigmentiphaga</taxon>
    </lineage>
</organism>
<dbReference type="InterPro" id="IPR046494">
    <property type="entry name" value="DUF6587"/>
</dbReference>
<dbReference type="EMBL" id="UWPJ01000016">
    <property type="protein sequence ID" value="VCU69833.1"/>
    <property type="molecule type" value="Genomic_DNA"/>
</dbReference>
<dbReference type="RefSeq" id="WP_124079346.1">
    <property type="nucleotide sequence ID" value="NZ_UWPJ01000016.1"/>
</dbReference>
<keyword evidence="4" id="KW-1185">Reference proteome</keyword>
<dbReference type="AlphaFoldDB" id="A0A3P4B0K8"/>
<dbReference type="Proteomes" id="UP000277294">
    <property type="component" value="Unassembled WGS sequence"/>
</dbReference>
<evidence type="ECO:0000256" key="2">
    <source>
        <dbReference type="SAM" id="Phobius"/>
    </source>
</evidence>
<dbReference type="Pfam" id="PF20228">
    <property type="entry name" value="DUF6587"/>
    <property type="match status" value="1"/>
</dbReference>
<evidence type="ECO:0000256" key="1">
    <source>
        <dbReference type="SAM" id="MobiDB-lite"/>
    </source>
</evidence>
<dbReference type="OrthoDB" id="8687688at2"/>
<keyword evidence="2" id="KW-0472">Membrane</keyword>
<protein>
    <submittedName>
        <fullName evidence="3">Uncharacterized protein</fullName>
    </submittedName>
</protein>
<proteinExistence type="predicted"/>
<keyword evidence="2" id="KW-0812">Transmembrane</keyword>
<keyword evidence="2" id="KW-1133">Transmembrane helix</keyword>
<evidence type="ECO:0000313" key="4">
    <source>
        <dbReference type="Proteomes" id="UP000277294"/>
    </source>
</evidence>
<name>A0A3P4B0K8_9BURK</name>
<accession>A0A3P4B0K8</accession>
<sequence>MTAYSLLEIAIVALIVAACAVKAFGRFFPKTRMRLQGSLAQGLDRPGRAAWLRGLGRKLGSAAPDAGCGSGCSTCGSCGPADDAKPVRLHPPRR</sequence>
<feature type="region of interest" description="Disordered" evidence="1">
    <location>
        <begin position="65"/>
        <end position="94"/>
    </location>
</feature>
<gene>
    <name evidence="3" type="ORF">PIGHUM_01898</name>
</gene>
<feature type="transmembrane region" description="Helical" evidence="2">
    <location>
        <begin position="6"/>
        <end position="25"/>
    </location>
</feature>
<reference evidence="3 4" key="1">
    <citation type="submission" date="2018-10" db="EMBL/GenBank/DDBJ databases">
        <authorList>
            <person name="Criscuolo A."/>
        </authorList>
    </citation>
    <scope>NUCLEOTIDE SEQUENCE [LARGE SCALE GENOMIC DNA]</scope>
    <source>
        <strain evidence="3">DnA1</strain>
    </source>
</reference>